<gene>
    <name evidence="1" type="ORF">K8V81_08795</name>
</gene>
<evidence type="ECO:0000313" key="1">
    <source>
        <dbReference type="EMBL" id="HJG91811.1"/>
    </source>
</evidence>
<reference evidence="1" key="1">
    <citation type="journal article" date="2021" name="PeerJ">
        <title>Extensive microbial diversity within the chicken gut microbiome revealed by metagenomics and culture.</title>
        <authorList>
            <person name="Gilroy R."/>
            <person name="Ravi A."/>
            <person name="Getino M."/>
            <person name="Pursley I."/>
            <person name="Horton D.L."/>
            <person name="Alikhan N.F."/>
            <person name="Baker D."/>
            <person name="Gharbi K."/>
            <person name="Hall N."/>
            <person name="Watson M."/>
            <person name="Adriaenssens E.M."/>
            <person name="Foster-Nyarko E."/>
            <person name="Jarju S."/>
            <person name="Secka A."/>
            <person name="Antonio M."/>
            <person name="Oren A."/>
            <person name="Chaudhuri R.R."/>
            <person name="La Ragione R."/>
            <person name="Hildebrand F."/>
            <person name="Pallen M.J."/>
        </authorList>
    </citation>
    <scope>NUCLEOTIDE SEQUENCE</scope>
    <source>
        <strain evidence="1">ChiGjej5B5-22894</strain>
    </source>
</reference>
<proteinExistence type="predicted"/>
<dbReference type="Proteomes" id="UP000742460">
    <property type="component" value="Unassembled WGS sequence"/>
</dbReference>
<dbReference type="EMBL" id="DYUE01000205">
    <property type="protein sequence ID" value="HJG91811.1"/>
    <property type="molecule type" value="Genomic_DNA"/>
</dbReference>
<protein>
    <submittedName>
        <fullName evidence="1">Uncharacterized protein</fullName>
    </submittedName>
</protein>
<name>A0A921MXK1_9MICO</name>
<evidence type="ECO:0000313" key="2">
    <source>
        <dbReference type="Proteomes" id="UP000742460"/>
    </source>
</evidence>
<comment type="caution">
    <text evidence="1">The sequence shown here is derived from an EMBL/GenBank/DDBJ whole genome shotgun (WGS) entry which is preliminary data.</text>
</comment>
<sequence length="183" mass="20700">MTRDAPLFFHDTAVLINFHRPGMIPVLGSLFGTKVRWTATIRRECERQEGRLQLPGLVTAADGLLGAPIVPETAEHLPIRQLRTLMASPGDHPDEHWGEAETIAIIHQRRLDAVLVTDDGDARRWATPIRSVGTWRLLKLAHRRGDVNDDDALRLWQAFIDAGGHPPRDVATQNRMLTWFRDQ</sequence>
<reference evidence="1" key="2">
    <citation type="submission" date="2021-09" db="EMBL/GenBank/DDBJ databases">
        <authorList>
            <person name="Gilroy R."/>
        </authorList>
    </citation>
    <scope>NUCLEOTIDE SEQUENCE</scope>
    <source>
        <strain evidence="1">ChiGjej5B5-22894</strain>
    </source>
</reference>
<organism evidence="1 2">
    <name type="scientific">Brachybacterium massiliense</name>
    <dbReference type="NCBI Taxonomy" id="1755098"/>
    <lineage>
        <taxon>Bacteria</taxon>
        <taxon>Bacillati</taxon>
        <taxon>Actinomycetota</taxon>
        <taxon>Actinomycetes</taxon>
        <taxon>Micrococcales</taxon>
        <taxon>Dermabacteraceae</taxon>
        <taxon>Brachybacterium</taxon>
    </lineage>
</organism>
<dbReference type="AlphaFoldDB" id="A0A921MXK1"/>
<accession>A0A921MXK1</accession>